<evidence type="ECO:0000259" key="3">
    <source>
        <dbReference type="Pfam" id="PF01408"/>
    </source>
</evidence>
<evidence type="ECO:0000313" key="5">
    <source>
        <dbReference type="EMBL" id="OLV17585.1"/>
    </source>
</evidence>
<dbReference type="SUPFAM" id="SSF51735">
    <property type="entry name" value="NAD(P)-binding Rossmann-fold domains"/>
    <property type="match status" value="1"/>
</dbReference>
<dbReference type="GO" id="GO:0000166">
    <property type="term" value="F:nucleotide binding"/>
    <property type="evidence" value="ECO:0007669"/>
    <property type="project" value="InterPro"/>
</dbReference>
<protein>
    <submittedName>
        <fullName evidence="5">Oxidoreductase</fullName>
    </submittedName>
</protein>
<feature type="domain" description="GFO/IDH/MocA-like oxidoreductase" evidence="4">
    <location>
        <begin position="130"/>
        <end position="249"/>
    </location>
</feature>
<dbReference type="RefSeq" id="WP_075833468.1">
    <property type="nucleotide sequence ID" value="NZ_MSTI01000093.1"/>
</dbReference>
<evidence type="ECO:0000256" key="1">
    <source>
        <dbReference type="ARBA" id="ARBA00010928"/>
    </source>
</evidence>
<organism evidence="5 6">
    <name type="scientific">Deinococcus marmoris</name>
    <dbReference type="NCBI Taxonomy" id="249408"/>
    <lineage>
        <taxon>Bacteria</taxon>
        <taxon>Thermotogati</taxon>
        <taxon>Deinococcota</taxon>
        <taxon>Deinococci</taxon>
        <taxon>Deinococcales</taxon>
        <taxon>Deinococcaceae</taxon>
        <taxon>Deinococcus</taxon>
    </lineage>
</organism>
<comment type="caution">
    <text evidence="5">The sequence shown here is derived from an EMBL/GenBank/DDBJ whole genome shotgun (WGS) entry which is preliminary data.</text>
</comment>
<dbReference type="STRING" id="249408.BOO71_0008275"/>
<dbReference type="Proteomes" id="UP000186607">
    <property type="component" value="Unassembled WGS sequence"/>
</dbReference>
<dbReference type="InterPro" id="IPR055170">
    <property type="entry name" value="GFO_IDH_MocA-like_dom"/>
</dbReference>
<gene>
    <name evidence="5" type="ORF">BOO71_0008275</name>
</gene>
<accession>A0A1U7NXD0</accession>
<dbReference type="Gene3D" id="3.40.50.720">
    <property type="entry name" value="NAD(P)-binding Rossmann-like Domain"/>
    <property type="match status" value="1"/>
</dbReference>
<dbReference type="OrthoDB" id="2350336at2"/>
<dbReference type="InterPro" id="IPR000683">
    <property type="entry name" value="Gfo/Idh/MocA-like_OxRdtase_N"/>
</dbReference>
<evidence type="ECO:0000259" key="4">
    <source>
        <dbReference type="Pfam" id="PF22725"/>
    </source>
</evidence>
<reference evidence="5 6" key="1">
    <citation type="submission" date="2017-01" db="EMBL/GenBank/DDBJ databases">
        <title>Genome Analysis of Deinococcus marmoris KOPRI26562.</title>
        <authorList>
            <person name="Kim J.H."/>
            <person name="Oh H.-M."/>
        </authorList>
    </citation>
    <scope>NUCLEOTIDE SEQUENCE [LARGE SCALE GENOMIC DNA]</scope>
    <source>
        <strain evidence="5 6">KOPRI26562</strain>
    </source>
</reference>
<comment type="similarity">
    <text evidence="1">Belongs to the Gfo/Idh/MocA family.</text>
</comment>
<dbReference type="Pfam" id="PF22725">
    <property type="entry name" value="GFO_IDH_MocA_C3"/>
    <property type="match status" value="1"/>
</dbReference>
<dbReference type="AlphaFoldDB" id="A0A1U7NXD0"/>
<dbReference type="Gene3D" id="3.30.360.10">
    <property type="entry name" value="Dihydrodipicolinate Reductase, domain 2"/>
    <property type="match status" value="1"/>
</dbReference>
<dbReference type="PANTHER" id="PTHR22604:SF105">
    <property type="entry name" value="TRANS-1,2-DIHYDROBENZENE-1,2-DIOL DEHYDROGENASE"/>
    <property type="match status" value="1"/>
</dbReference>
<dbReference type="InterPro" id="IPR050984">
    <property type="entry name" value="Gfo/Idh/MocA_domain"/>
</dbReference>
<feature type="domain" description="Gfo/Idh/MocA-like oxidoreductase N-terminal" evidence="3">
    <location>
        <begin position="3"/>
        <end position="120"/>
    </location>
</feature>
<dbReference type="GO" id="GO:0016491">
    <property type="term" value="F:oxidoreductase activity"/>
    <property type="evidence" value="ECO:0007669"/>
    <property type="project" value="UniProtKB-KW"/>
</dbReference>
<keyword evidence="2" id="KW-0560">Oxidoreductase</keyword>
<evidence type="ECO:0000256" key="2">
    <source>
        <dbReference type="ARBA" id="ARBA00023002"/>
    </source>
</evidence>
<dbReference type="PANTHER" id="PTHR22604">
    <property type="entry name" value="OXIDOREDUCTASES"/>
    <property type="match status" value="1"/>
</dbReference>
<name>A0A1U7NXD0_9DEIO</name>
<dbReference type="EMBL" id="MSTI01000093">
    <property type="protein sequence ID" value="OLV17585.1"/>
    <property type="molecule type" value="Genomic_DNA"/>
</dbReference>
<sequence length="325" mass="35005">MTFRWGILGAARIARAFIPAIRAAGGEVTMLGAREPQSARVQTFSNDWEIPTTGSYQDVLDADLDAVYIALPNALHLPWSTAALQAGKHVLTEKPLTLNAQEARELADVTEASGQVLLEGFAYRFTPQHRALLDAVRGGQLGEVRAYRGAFGFTVRNAGDIRLQPGLGGGALYDIGCYPVNEARMLLGEPLAVTAQARWTPDGVDVSMSAVLDYSHVGNGALASIDCGFDWLSGGRIGRSQVLGTGGVMELDRAFFSDEPEFVLTRDSERQTLAPGNGYALMAAHFQRVARGEETVLYPPEDAVQQARVLDALLQSAREGCRVEL</sequence>
<dbReference type="Pfam" id="PF01408">
    <property type="entry name" value="GFO_IDH_MocA"/>
    <property type="match status" value="1"/>
</dbReference>
<dbReference type="SUPFAM" id="SSF55347">
    <property type="entry name" value="Glyceraldehyde-3-phosphate dehydrogenase-like, C-terminal domain"/>
    <property type="match status" value="1"/>
</dbReference>
<evidence type="ECO:0000313" key="6">
    <source>
        <dbReference type="Proteomes" id="UP000186607"/>
    </source>
</evidence>
<keyword evidence="6" id="KW-1185">Reference proteome</keyword>
<proteinExistence type="inferred from homology"/>
<dbReference type="InterPro" id="IPR036291">
    <property type="entry name" value="NAD(P)-bd_dom_sf"/>
</dbReference>